<dbReference type="EMBL" id="JAATJU010026900">
    <property type="protein sequence ID" value="KAH0501082.1"/>
    <property type="molecule type" value="Genomic_DNA"/>
</dbReference>
<dbReference type="GO" id="GO:0000978">
    <property type="term" value="F:RNA polymerase II cis-regulatory region sequence-specific DNA binding"/>
    <property type="evidence" value="ECO:0007669"/>
    <property type="project" value="TreeGrafter"/>
</dbReference>
<evidence type="ECO:0000256" key="1">
    <source>
        <dbReference type="ARBA" id="ARBA00004123"/>
    </source>
</evidence>
<dbReference type="SUPFAM" id="SSF46689">
    <property type="entry name" value="Homeodomain-like"/>
    <property type="match status" value="1"/>
</dbReference>
<dbReference type="AlphaFoldDB" id="A0A8J6KRF8"/>
<evidence type="ECO:0000259" key="8">
    <source>
        <dbReference type="PROSITE" id="PS51179"/>
    </source>
</evidence>
<dbReference type="PANTHER" id="PTHR11636">
    <property type="entry name" value="POU DOMAIN"/>
    <property type="match status" value="1"/>
</dbReference>
<keyword evidence="2" id="KW-0597">Phosphoprotein</keyword>
<comment type="caution">
    <text evidence="9">The sequence shown here is derived from an EMBL/GenBank/DDBJ whole genome shotgun (WGS) entry which is preliminary data.</text>
</comment>
<accession>A0A8J6KRF8</accession>
<dbReference type="InterPro" id="IPR000327">
    <property type="entry name" value="POU_dom"/>
</dbReference>
<keyword evidence="6" id="KW-0804">Transcription</keyword>
<name>A0A8J6KRF8_MICOH</name>
<dbReference type="InterPro" id="IPR010982">
    <property type="entry name" value="Lambda_DNA-bd_dom_sf"/>
</dbReference>
<evidence type="ECO:0000313" key="10">
    <source>
        <dbReference type="Proteomes" id="UP000710432"/>
    </source>
</evidence>
<keyword evidence="7" id="KW-0539">Nucleus</keyword>
<dbReference type="InterPro" id="IPR009057">
    <property type="entry name" value="Homeodomain-like_sf"/>
</dbReference>
<evidence type="ECO:0000256" key="6">
    <source>
        <dbReference type="ARBA" id="ARBA00023163"/>
    </source>
</evidence>
<comment type="subcellular location">
    <subcellularLocation>
        <location evidence="1">Nucleus</location>
    </subcellularLocation>
</comment>
<protein>
    <submittedName>
        <fullName evidence="9">POU domain, class 5, transcription factor 1</fullName>
    </submittedName>
</protein>
<proteinExistence type="predicted"/>
<dbReference type="InterPro" id="IPR050255">
    <property type="entry name" value="POU_domain_TF"/>
</dbReference>
<gene>
    <name evidence="9" type="ORF">LTLLF_197875</name>
</gene>
<reference evidence="9" key="1">
    <citation type="submission" date="2020-03" db="EMBL/GenBank/DDBJ databases">
        <title>Studies in the Genomics of Life Span.</title>
        <authorList>
            <person name="Glass D."/>
        </authorList>
    </citation>
    <scope>NUCLEOTIDE SEQUENCE</scope>
    <source>
        <strain evidence="9">LTLLF</strain>
        <tissue evidence="9">Muscle</tissue>
    </source>
</reference>
<evidence type="ECO:0000256" key="3">
    <source>
        <dbReference type="ARBA" id="ARBA00023015"/>
    </source>
</evidence>
<feature type="domain" description="POU-specific" evidence="8">
    <location>
        <begin position="2"/>
        <end position="76"/>
    </location>
</feature>
<dbReference type="Proteomes" id="UP000710432">
    <property type="component" value="Unassembled WGS sequence"/>
</dbReference>
<evidence type="ECO:0000313" key="9">
    <source>
        <dbReference type="EMBL" id="KAH0501082.1"/>
    </source>
</evidence>
<evidence type="ECO:0000256" key="5">
    <source>
        <dbReference type="ARBA" id="ARBA00023155"/>
    </source>
</evidence>
<sequence>MKLQSLQMKLEQFAKLPKQKRITLGYIQADVVLILGVLFEKVFSHTTICLPCGRRVEKVNNSENLREIYKAETQVRACKRKQRSVGPRVRDDMESVFHEEHVSAVPTLQRISIVTKLLQLQEDVVQAWFHKGCQTGEQSSMEDSQ</sequence>
<organism evidence="9 10">
    <name type="scientific">Microtus ochrogaster</name>
    <name type="common">Prairie vole</name>
    <dbReference type="NCBI Taxonomy" id="79684"/>
    <lineage>
        <taxon>Eukaryota</taxon>
        <taxon>Metazoa</taxon>
        <taxon>Chordata</taxon>
        <taxon>Craniata</taxon>
        <taxon>Vertebrata</taxon>
        <taxon>Euteleostomi</taxon>
        <taxon>Mammalia</taxon>
        <taxon>Eutheria</taxon>
        <taxon>Euarchontoglires</taxon>
        <taxon>Glires</taxon>
        <taxon>Rodentia</taxon>
        <taxon>Myomorpha</taxon>
        <taxon>Muroidea</taxon>
        <taxon>Cricetidae</taxon>
        <taxon>Arvicolinae</taxon>
        <taxon>Microtus</taxon>
    </lineage>
</organism>
<keyword evidence="5" id="KW-0371">Homeobox</keyword>
<dbReference type="PANTHER" id="PTHR11636:SF86">
    <property type="entry name" value="POU DOMAIN, CLASS 5, TRANSCRIPTION FACTOR 1-RELATED"/>
    <property type="match status" value="1"/>
</dbReference>
<dbReference type="Pfam" id="PF00157">
    <property type="entry name" value="Pou"/>
    <property type="match status" value="1"/>
</dbReference>
<keyword evidence="3" id="KW-0805">Transcription regulation</keyword>
<dbReference type="SUPFAM" id="SSF47413">
    <property type="entry name" value="lambda repressor-like DNA-binding domains"/>
    <property type="match status" value="1"/>
</dbReference>
<dbReference type="SMART" id="SM00352">
    <property type="entry name" value="POU"/>
    <property type="match status" value="1"/>
</dbReference>
<dbReference type="InterPro" id="IPR013847">
    <property type="entry name" value="POU"/>
</dbReference>
<dbReference type="PROSITE" id="PS51179">
    <property type="entry name" value="POU_3"/>
    <property type="match status" value="1"/>
</dbReference>
<dbReference type="GO" id="GO:0000981">
    <property type="term" value="F:DNA-binding transcription factor activity, RNA polymerase II-specific"/>
    <property type="evidence" value="ECO:0007669"/>
    <property type="project" value="TreeGrafter"/>
</dbReference>
<evidence type="ECO:0000256" key="7">
    <source>
        <dbReference type="ARBA" id="ARBA00023242"/>
    </source>
</evidence>
<keyword evidence="4" id="KW-0238">DNA-binding</keyword>
<evidence type="ECO:0000256" key="2">
    <source>
        <dbReference type="ARBA" id="ARBA00022553"/>
    </source>
</evidence>
<dbReference type="GO" id="GO:0005634">
    <property type="term" value="C:nucleus"/>
    <property type="evidence" value="ECO:0007669"/>
    <property type="project" value="UniProtKB-SubCell"/>
</dbReference>
<evidence type="ECO:0000256" key="4">
    <source>
        <dbReference type="ARBA" id="ARBA00023125"/>
    </source>
</evidence>
<dbReference type="PRINTS" id="PR00028">
    <property type="entry name" value="POUDOMAIN"/>
</dbReference>
<dbReference type="Gene3D" id="1.10.260.40">
    <property type="entry name" value="lambda repressor-like DNA-binding domains"/>
    <property type="match status" value="1"/>
</dbReference>